<dbReference type="PATRIC" id="fig|1392998.3.peg.2861"/>
<feature type="domain" description="eCIS core" evidence="2">
    <location>
        <begin position="67"/>
        <end position="143"/>
    </location>
</feature>
<evidence type="ECO:0000313" key="4">
    <source>
        <dbReference type="Proteomes" id="UP000027153"/>
    </source>
</evidence>
<feature type="region of interest" description="Disordered" evidence="1">
    <location>
        <begin position="1"/>
        <end position="26"/>
    </location>
</feature>
<comment type="caution">
    <text evidence="3">The sequence shown here is derived from an EMBL/GenBank/DDBJ whole genome shotgun (WGS) entry which is preliminary data.</text>
</comment>
<dbReference type="InterPro" id="IPR025295">
    <property type="entry name" value="eCIS_core_dom"/>
</dbReference>
<accession>A0A062V410</accession>
<feature type="compositionally biased region" description="Basic and acidic residues" evidence="1">
    <location>
        <begin position="1"/>
        <end position="16"/>
    </location>
</feature>
<evidence type="ECO:0000256" key="1">
    <source>
        <dbReference type="SAM" id="MobiDB-lite"/>
    </source>
</evidence>
<gene>
    <name evidence="3" type="ORF">ANME2D_02559</name>
</gene>
<reference evidence="3 4" key="1">
    <citation type="journal article" date="2013" name="Nature">
        <title>Anaerobic oxidation of methane coupled to nitrate reduction in a novel archaeal lineage.</title>
        <authorList>
            <person name="Haroon M.F."/>
            <person name="Hu S."/>
            <person name="Shi Y."/>
            <person name="Imelfort M."/>
            <person name="Keller J."/>
            <person name="Hugenholtz P."/>
            <person name="Yuan Z."/>
            <person name="Tyson G.W."/>
        </authorList>
    </citation>
    <scope>NUCLEOTIDE SEQUENCE [LARGE SCALE GENOMIC DNA]</scope>
    <source>
        <strain evidence="3 4">ANME-2d</strain>
    </source>
</reference>
<protein>
    <recommendedName>
        <fullName evidence="2">eCIS core domain-containing protein</fullName>
    </recommendedName>
</protein>
<dbReference type="Pfam" id="PF13699">
    <property type="entry name" value="eCIS_core"/>
    <property type="match status" value="1"/>
</dbReference>
<dbReference type="Proteomes" id="UP000027153">
    <property type="component" value="Unassembled WGS sequence"/>
</dbReference>
<dbReference type="EMBL" id="JMIY01000007">
    <property type="protein sequence ID" value="KCZ70539.1"/>
    <property type="molecule type" value="Genomic_DNA"/>
</dbReference>
<organism evidence="3 4">
    <name type="scientific">Candidatus Methanoperedens nitratireducens</name>
    <dbReference type="NCBI Taxonomy" id="1392998"/>
    <lineage>
        <taxon>Archaea</taxon>
        <taxon>Methanobacteriati</taxon>
        <taxon>Methanobacteriota</taxon>
        <taxon>Stenosarchaea group</taxon>
        <taxon>Methanomicrobia</taxon>
        <taxon>Methanosarcinales</taxon>
        <taxon>ANME-2 cluster</taxon>
        <taxon>Candidatus Methanoperedentaceae</taxon>
        <taxon>Candidatus Methanoperedens</taxon>
    </lineage>
</organism>
<name>A0A062V410_9EURY</name>
<dbReference type="AlphaFoldDB" id="A0A062V410"/>
<evidence type="ECO:0000313" key="3">
    <source>
        <dbReference type="EMBL" id="KCZ70539.1"/>
    </source>
</evidence>
<keyword evidence="4" id="KW-1185">Reference proteome</keyword>
<feature type="compositionally biased region" description="Polar residues" evidence="1">
    <location>
        <begin position="17"/>
        <end position="26"/>
    </location>
</feature>
<evidence type="ECO:0000259" key="2">
    <source>
        <dbReference type="Pfam" id="PF13699"/>
    </source>
</evidence>
<sequence>MISLHAERPQAKREKSCSQVRRTRISQPNVNSPADRILFIQQTAGNQVVQRLIQSGKLQANLRIGQPLPEPVRAYFEPRFGYDFSGVRVHLGQKAEESAGSINALAYTVGKDIVFGAGQYQPQTSAGKRLLAHELTHVIQQSTTNPTIQRIQACPPSWPDPVPSGWQRYHGNPNVFHCGFRGILENRIPTPDDPQNECFYDHSGTLVDQNHPYAGCRGTPNQYDSDDSPVSHTLRDTGGILYAGPDAFITSRVYDITQAIAGAIRVVQTAGNIAGSITDALGQVIVSGILSARATVDPINWRFQGLPSRSIRHLNVIGGILSSISWNQNLNGLLANITRRLDSFPIPGLIDEITEDINQALRSHNPNVLHVRASDIGTLSLLQLIDWLHSQGLIQYVRPPGDIAREELNSPQK</sequence>
<proteinExistence type="predicted"/>